<dbReference type="Proteomes" id="UP000596063">
    <property type="component" value="Chromosome"/>
</dbReference>
<name>A0A7T4R0X4_9GAMM</name>
<evidence type="ECO:0000313" key="2">
    <source>
        <dbReference type="Proteomes" id="UP000596063"/>
    </source>
</evidence>
<dbReference type="AlphaFoldDB" id="A0A7T4R0X4"/>
<keyword evidence="2" id="KW-1185">Reference proteome</keyword>
<sequence length="148" mass="17317">MRINKKSQWNESQIINFLGNTISPLRLSFLNKKKEPQICSLWYLYDEGVIWAASHKNSFLIQQLKHNERVAFEISSNDYPYWGVRGKADVELVQSNAEHILEKLIARYLGNSNAELATWLMSRADDEYAIKLTPTYVNAWDFSNRMEK</sequence>
<reference evidence="1 2" key="1">
    <citation type="submission" date="2020-12" db="EMBL/GenBank/DDBJ databases">
        <authorList>
            <person name="Shan Y."/>
        </authorList>
    </citation>
    <scope>NUCLEOTIDE SEQUENCE [LARGE SCALE GENOMIC DNA]</scope>
    <source>
        <strain evidence="2">csc3.9</strain>
    </source>
</reference>
<protein>
    <recommendedName>
        <fullName evidence="3">Pyridoxamine 5'-phosphate oxidase</fullName>
    </recommendedName>
</protein>
<dbReference type="RefSeq" id="WP_198569870.1">
    <property type="nucleotide sequence ID" value="NZ_CP066167.1"/>
</dbReference>
<organism evidence="1 2">
    <name type="scientific">Spongiibacter nanhainus</name>
    <dbReference type="NCBI Taxonomy" id="2794344"/>
    <lineage>
        <taxon>Bacteria</taxon>
        <taxon>Pseudomonadati</taxon>
        <taxon>Pseudomonadota</taxon>
        <taxon>Gammaproteobacteria</taxon>
        <taxon>Cellvibrionales</taxon>
        <taxon>Spongiibacteraceae</taxon>
        <taxon>Spongiibacter</taxon>
    </lineage>
</organism>
<dbReference type="EMBL" id="CP066167">
    <property type="protein sequence ID" value="QQD18373.1"/>
    <property type="molecule type" value="Genomic_DNA"/>
</dbReference>
<dbReference type="Gene3D" id="2.30.110.10">
    <property type="entry name" value="Electron Transport, Fmn-binding Protein, Chain A"/>
    <property type="match status" value="1"/>
</dbReference>
<gene>
    <name evidence="1" type="ORF">I6N98_00395</name>
</gene>
<proteinExistence type="predicted"/>
<evidence type="ECO:0000313" key="1">
    <source>
        <dbReference type="EMBL" id="QQD18373.1"/>
    </source>
</evidence>
<dbReference type="InterPro" id="IPR012349">
    <property type="entry name" value="Split_barrel_FMN-bd"/>
</dbReference>
<dbReference type="KEGG" id="snan:I6N98_00395"/>
<accession>A0A7T4R0X4</accession>
<evidence type="ECO:0008006" key="3">
    <source>
        <dbReference type="Google" id="ProtNLM"/>
    </source>
</evidence>
<dbReference type="SUPFAM" id="SSF50475">
    <property type="entry name" value="FMN-binding split barrel"/>
    <property type="match status" value="1"/>
</dbReference>